<evidence type="ECO:0000313" key="2">
    <source>
        <dbReference type="EMBL" id="KAG7484760.1"/>
    </source>
</evidence>
<keyword evidence="3" id="KW-1185">Reference proteome</keyword>
<evidence type="ECO:0000313" key="3">
    <source>
        <dbReference type="Proteomes" id="UP001046870"/>
    </source>
</evidence>
<protein>
    <submittedName>
        <fullName evidence="2">Uncharacterized protein</fullName>
    </submittedName>
</protein>
<feature type="region of interest" description="Disordered" evidence="1">
    <location>
        <begin position="16"/>
        <end position="48"/>
    </location>
</feature>
<comment type="caution">
    <text evidence="2">The sequence shown here is derived from an EMBL/GenBank/DDBJ whole genome shotgun (WGS) entry which is preliminary data.</text>
</comment>
<proteinExistence type="predicted"/>
<accession>A0A9D3QGF6</accession>
<reference evidence="2" key="1">
    <citation type="submission" date="2021-01" db="EMBL/GenBank/DDBJ databases">
        <authorList>
            <person name="Zahm M."/>
            <person name="Roques C."/>
            <person name="Cabau C."/>
            <person name="Klopp C."/>
            <person name="Donnadieu C."/>
            <person name="Jouanno E."/>
            <person name="Lampietro C."/>
            <person name="Louis A."/>
            <person name="Herpin A."/>
            <person name="Echchiki A."/>
            <person name="Berthelot C."/>
            <person name="Parey E."/>
            <person name="Roest-Crollius H."/>
            <person name="Braasch I."/>
            <person name="Postlethwait J."/>
            <person name="Bobe J."/>
            <person name="Montfort J."/>
            <person name="Bouchez O."/>
            <person name="Begum T."/>
            <person name="Mejri S."/>
            <person name="Adams A."/>
            <person name="Chen W.-J."/>
            <person name="Guiguen Y."/>
        </authorList>
    </citation>
    <scope>NUCLEOTIDE SEQUENCE</scope>
    <source>
        <strain evidence="2">YG-15Mar2019-1</strain>
        <tissue evidence="2">Brain</tissue>
    </source>
</reference>
<dbReference type="Proteomes" id="UP001046870">
    <property type="component" value="Chromosome 3"/>
</dbReference>
<feature type="compositionally biased region" description="Low complexity" evidence="1">
    <location>
        <begin position="34"/>
        <end position="46"/>
    </location>
</feature>
<name>A0A9D3QGF6_MEGAT</name>
<gene>
    <name evidence="2" type="ORF">MATL_G00053560</name>
</gene>
<dbReference type="EMBL" id="JAFDVH010000003">
    <property type="protein sequence ID" value="KAG7484760.1"/>
    <property type="molecule type" value="Genomic_DNA"/>
</dbReference>
<organism evidence="2 3">
    <name type="scientific">Megalops atlanticus</name>
    <name type="common">Tarpon</name>
    <name type="synonym">Clupea gigantea</name>
    <dbReference type="NCBI Taxonomy" id="7932"/>
    <lineage>
        <taxon>Eukaryota</taxon>
        <taxon>Metazoa</taxon>
        <taxon>Chordata</taxon>
        <taxon>Craniata</taxon>
        <taxon>Vertebrata</taxon>
        <taxon>Euteleostomi</taxon>
        <taxon>Actinopterygii</taxon>
        <taxon>Neopterygii</taxon>
        <taxon>Teleostei</taxon>
        <taxon>Elopiformes</taxon>
        <taxon>Megalopidae</taxon>
        <taxon>Megalops</taxon>
    </lineage>
</organism>
<dbReference type="OrthoDB" id="9949485at2759"/>
<sequence length="130" mass="14321">MVSNLSANRKVSYPRPYSISDANMADGTTDTHPGRSVSRRSSGLLSQAPAHLSQEEILRESLVHLTSVTKAVTENIHNINKTLDRILQDKADVEELEAILMRFSKKLVDNCREIGGRGSHGFHGDVSKPL</sequence>
<dbReference type="AlphaFoldDB" id="A0A9D3QGF6"/>
<evidence type="ECO:0000256" key="1">
    <source>
        <dbReference type="SAM" id="MobiDB-lite"/>
    </source>
</evidence>